<dbReference type="OrthoDB" id="4161576at2759"/>
<dbReference type="Proteomes" id="UP000053029">
    <property type="component" value="Unassembled WGS sequence"/>
</dbReference>
<reference evidence="1 2" key="1">
    <citation type="submission" date="2015-01" db="EMBL/GenBank/DDBJ databases">
        <title>The Genome Sequence of Fonsecaea pedrosoi CBS 271.37.</title>
        <authorList>
            <consortium name="The Broad Institute Genomics Platform"/>
            <person name="Cuomo C."/>
            <person name="de Hoog S."/>
            <person name="Gorbushina A."/>
            <person name="Stielow B."/>
            <person name="Teixiera M."/>
            <person name="Abouelleil A."/>
            <person name="Chapman S.B."/>
            <person name="Priest M."/>
            <person name="Young S.K."/>
            <person name="Wortman J."/>
            <person name="Nusbaum C."/>
            <person name="Birren B."/>
        </authorList>
    </citation>
    <scope>NUCLEOTIDE SEQUENCE [LARGE SCALE GENOMIC DNA]</scope>
    <source>
        <strain evidence="1 2">CBS 271.37</strain>
    </source>
</reference>
<dbReference type="EMBL" id="KN846970">
    <property type="protein sequence ID" value="KIW84610.1"/>
    <property type="molecule type" value="Genomic_DNA"/>
</dbReference>
<name>A0A0D2H168_9EURO</name>
<dbReference type="RefSeq" id="XP_013288418.1">
    <property type="nucleotide sequence ID" value="XM_013432964.1"/>
</dbReference>
<accession>A0A0D2H168</accession>
<evidence type="ECO:0000313" key="1">
    <source>
        <dbReference type="EMBL" id="KIW84610.1"/>
    </source>
</evidence>
<evidence type="ECO:0000313" key="2">
    <source>
        <dbReference type="Proteomes" id="UP000053029"/>
    </source>
</evidence>
<dbReference type="VEuPathDB" id="FungiDB:Z517_03860"/>
<organism evidence="1 2">
    <name type="scientific">Fonsecaea pedrosoi CBS 271.37</name>
    <dbReference type="NCBI Taxonomy" id="1442368"/>
    <lineage>
        <taxon>Eukaryota</taxon>
        <taxon>Fungi</taxon>
        <taxon>Dikarya</taxon>
        <taxon>Ascomycota</taxon>
        <taxon>Pezizomycotina</taxon>
        <taxon>Eurotiomycetes</taxon>
        <taxon>Chaetothyriomycetidae</taxon>
        <taxon>Chaetothyriales</taxon>
        <taxon>Herpotrichiellaceae</taxon>
        <taxon>Fonsecaea</taxon>
    </lineage>
</organism>
<protein>
    <submittedName>
        <fullName evidence="1">Unplaced genomic scaffold supercont1.2, whole genome shotgun sequence</fullName>
    </submittedName>
</protein>
<proteinExistence type="predicted"/>
<sequence length="105" mass="12049">MTPLILYPATLTPLPDIALKDADLRRIRRLTRQLNDDVHFNEQATADLPLEEDDAGLREESDDCTVYTSLFTGLFYRVVYDEAYKVKNPKTMNAIAIEKLYAPKK</sequence>
<dbReference type="GeneID" id="25303350"/>
<gene>
    <name evidence="1" type="ORF">Z517_03860</name>
</gene>
<dbReference type="AlphaFoldDB" id="A0A0D2H168"/>
<dbReference type="HOGENOM" id="CLU_2236635_0_0_1"/>
<keyword evidence="2" id="KW-1185">Reference proteome</keyword>